<dbReference type="AlphaFoldDB" id="A0A450WFG7"/>
<protein>
    <submittedName>
        <fullName evidence="1">Uncharacterized protein</fullName>
    </submittedName>
</protein>
<reference evidence="1" key="1">
    <citation type="submission" date="2019-02" db="EMBL/GenBank/DDBJ databases">
        <authorList>
            <person name="Gruber-Vodicka R. H."/>
            <person name="Seah K. B. B."/>
        </authorList>
    </citation>
    <scope>NUCLEOTIDE SEQUENCE</scope>
    <source>
        <strain evidence="1">BECK_S313</strain>
    </source>
</reference>
<name>A0A450WFG7_9GAMM</name>
<proteinExistence type="predicted"/>
<accession>A0A450WFG7</accession>
<dbReference type="EMBL" id="CAADFK010000083">
    <property type="protein sequence ID" value="VFK15752.1"/>
    <property type="molecule type" value="Genomic_DNA"/>
</dbReference>
<organism evidence="1">
    <name type="scientific">Candidatus Kentrum sp. LPFa</name>
    <dbReference type="NCBI Taxonomy" id="2126335"/>
    <lineage>
        <taxon>Bacteria</taxon>
        <taxon>Pseudomonadati</taxon>
        <taxon>Pseudomonadota</taxon>
        <taxon>Gammaproteobacteria</taxon>
        <taxon>Candidatus Kentrum</taxon>
    </lineage>
</organism>
<evidence type="ECO:0000313" key="1">
    <source>
        <dbReference type="EMBL" id="VFK15752.1"/>
    </source>
</evidence>
<sequence>MEKCSPDTTINDGIDPWIFFDASNHGMNFVAKITAQSCLSFFIPILRIYHVRLGYGSDNNLTFQEYAVPNEFLRLPRNYLPPDRFHIPPILH</sequence>
<gene>
    <name evidence="1" type="ORF">BECKLPF1236B_GA0070989_108315</name>
</gene>